<dbReference type="OrthoDB" id="1139844at2759"/>
<accession>A0A2P5CQZ7</accession>
<dbReference type="Proteomes" id="UP000237105">
    <property type="component" value="Unassembled WGS sequence"/>
</dbReference>
<evidence type="ECO:0000313" key="1">
    <source>
        <dbReference type="EMBL" id="PON63477.1"/>
    </source>
</evidence>
<dbReference type="AlphaFoldDB" id="A0A2P5CQZ7"/>
<dbReference type="EMBL" id="JXTB01000104">
    <property type="protein sequence ID" value="PON63477.1"/>
    <property type="molecule type" value="Genomic_DNA"/>
</dbReference>
<sequence length="114" mass="13304">MTGDHREASSSVVGDCLKKKSFSTKMIYTPNVITRDMMDDYSVSMSYEKARSREKAFEMVKKNPKKSFQELPIYLFWLKTMNLGSLAELETTNEGYFKYLFISVEVSIKRMRTL</sequence>
<reference evidence="2" key="1">
    <citation type="submission" date="2016-06" db="EMBL/GenBank/DDBJ databases">
        <title>Parallel loss of symbiosis genes in relatives of nitrogen-fixing non-legume Parasponia.</title>
        <authorList>
            <person name="Van Velzen R."/>
            <person name="Holmer R."/>
            <person name="Bu F."/>
            <person name="Rutten L."/>
            <person name="Van Zeijl A."/>
            <person name="Liu W."/>
            <person name="Santuari L."/>
            <person name="Cao Q."/>
            <person name="Sharma T."/>
            <person name="Shen D."/>
            <person name="Roswanjaya Y."/>
            <person name="Wardhani T."/>
            <person name="Kalhor M.S."/>
            <person name="Jansen J."/>
            <person name="Van den Hoogen J."/>
            <person name="Gungor B."/>
            <person name="Hartog M."/>
            <person name="Hontelez J."/>
            <person name="Verver J."/>
            <person name="Yang W.-C."/>
            <person name="Schijlen E."/>
            <person name="Repin R."/>
            <person name="Schilthuizen M."/>
            <person name="Schranz E."/>
            <person name="Heidstra R."/>
            <person name="Miyata K."/>
            <person name="Fedorova E."/>
            <person name="Kohlen W."/>
            <person name="Bisseling T."/>
            <person name="Smit S."/>
            <person name="Geurts R."/>
        </authorList>
    </citation>
    <scope>NUCLEOTIDE SEQUENCE [LARGE SCALE GENOMIC DNA]</scope>
    <source>
        <strain evidence="2">cv. WU1-14</strain>
    </source>
</reference>
<organism evidence="1 2">
    <name type="scientific">Parasponia andersonii</name>
    <name type="common">Sponia andersonii</name>
    <dbReference type="NCBI Taxonomy" id="3476"/>
    <lineage>
        <taxon>Eukaryota</taxon>
        <taxon>Viridiplantae</taxon>
        <taxon>Streptophyta</taxon>
        <taxon>Embryophyta</taxon>
        <taxon>Tracheophyta</taxon>
        <taxon>Spermatophyta</taxon>
        <taxon>Magnoliopsida</taxon>
        <taxon>eudicotyledons</taxon>
        <taxon>Gunneridae</taxon>
        <taxon>Pentapetalae</taxon>
        <taxon>rosids</taxon>
        <taxon>fabids</taxon>
        <taxon>Rosales</taxon>
        <taxon>Cannabaceae</taxon>
        <taxon>Parasponia</taxon>
    </lineage>
</organism>
<name>A0A2P5CQZ7_PARAD</name>
<gene>
    <name evidence="1" type="ORF">PanWU01x14_131410</name>
</gene>
<proteinExistence type="predicted"/>
<comment type="caution">
    <text evidence="1">The sequence shown here is derived from an EMBL/GenBank/DDBJ whole genome shotgun (WGS) entry which is preliminary data.</text>
</comment>
<keyword evidence="2" id="KW-1185">Reference proteome</keyword>
<evidence type="ECO:0000313" key="2">
    <source>
        <dbReference type="Proteomes" id="UP000237105"/>
    </source>
</evidence>
<protein>
    <submittedName>
        <fullName evidence="1">Uncharacterized protein</fullName>
    </submittedName>
</protein>